<organism evidence="1 2">
    <name type="scientific">Candidatus Nitrosotalea okcheonensis</name>
    <dbReference type="NCBI Taxonomy" id="1903276"/>
    <lineage>
        <taxon>Archaea</taxon>
        <taxon>Nitrososphaerota</taxon>
        <taxon>Nitrososphaeria</taxon>
        <taxon>Nitrosotaleales</taxon>
        <taxon>Nitrosotaleaceae</taxon>
        <taxon>Nitrosotalea</taxon>
    </lineage>
</organism>
<reference evidence="2" key="1">
    <citation type="submission" date="2017-03" db="EMBL/GenBank/DDBJ databases">
        <authorList>
            <person name="Herbold C."/>
        </authorList>
    </citation>
    <scope>NUCLEOTIDE SEQUENCE [LARGE SCALE GENOMIC DNA]</scope>
</reference>
<evidence type="ECO:0000313" key="1">
    <source>
        <dbReference type="EMBL" id="SMH70516.1"/>
    </source>
</evidence>
<gene>
    <name evidence="1" type="ORF">NCS_10323</name>
</gene>
<dbReference type="EMBL" id="LT841358">
    <property type="protein sequence ID" value="SMH70516.1"/>
    <property type="molecule type" value="Genomic_DNA"/>
</dbReference>
<proteinExistence type="predicted"/>
<dbReference type="Proteomes" id="UP000230607">
    <property type="component" value="Chromosome 1"/>
</dbReference>
<keyword evidence="2" id="KW-1185">Reference proteome</keyword>
<accession>A0A2H1FCM2</accession>
<dbReference type="AlphaFoldDB" id="A0A2H1FCM2"/>
<protein>
    <submittedName>
        <fullName evidence="1">Uncharacterized protein</fullName>
    </submittedName>
</protein>
<sequence length="40" mass="4843">MLLLNISESFQLVTIKNVPHYLHLKFFFHAILRDCYYSNI</sequence>
<name>A0A2H1FCM2_9ARCH</name>
<evidence type="ECO:0000313" key="2">
    <source>
        <dbReference type="Proteomes" id="UP000230607"/>
    </source>
</evidence>